<proteinExistence type="predicted"/>
<sequence>MAILARRVLKVSLLLFLLFLSVRYVRPYPFPMTESQLAPWWRASDWLGIRDPENLIFVVWVTIELIVGTLAYVAIMKLWRYFRS</sequence>
<protein>
    <submittedName>
        <fullName evidence="2">Uncharacterized protein</fullName>
    </submittedName>
</protein>
<accession>A0ABY5BNZ7</accession>
<dbReference type="Proteomes" id="UP001056386">
    <property type="component" value="Chromosome 1"/>
</dbReference>
<keyword evidence="1" id="KW-0812">Transmembrane</keyword>
<gene>
    <name evidence="2" type="ORF">NFI99_20910</name>
</gene>
<evidence type="ECO:0000313" key="3">
    <source>
        <dbReference type="Proteomes" id="UP001056386"/>
    </source>
</evidence>
<organism evidence="2 3">
    <name type="scientific">Burkholderia glumae</name>
    <name type="common">Pseudomonas glumae</name>
    <dbReference type="NCBI Taxonomy" id="337"/>
    <lineage>
        <taxon>Bacteria</taxon>
        <taxon>Pseudomonadati</taxon>
        <taxon>Pseudomonadota</taxon>
        <taxon>Betaproteobacteria</taxon>
        <taxon>Burkholderiales</taxon>
        <taxon>Burkholderiaceae</taxon>
        <taxon>Burkholderia</taxon>
    </lineage>
</organism>
<dbReference type="GeneID" id="93068750"/>
<dbReference type="EMBL" id="CP099587">
    <property type="protein sequence ID" value="USS47316.1"/>
    <property type="molecule type" value="Genomic_DNA"/>
</dbReference>
<feature type="transmembrane region" description="Helical" evidence="1">
    <location>
        <begin position="55"/>
        <end position="75"/>
    </location>
</feature>
<name>A0ABY5BNZ7_BURGL</name>
<keyword evidence="1" id="KW-0472">Membrane</keyword>
<keyword evidence="3" id="KW-1185">Reference proteome</keyword>
<evidence type="ECO:0000256" key="1">
    <source>
        <dbReference type="SAM" id="Phobius"/>
    </source>
</evidence>
<evidence type="ECO:0000313" key="2">
    <source>
        <dbReference type="EMBL" id="USS47316.1"/>
    </source>
</evidence>
<keyword evidence="1" id="KW-1133">Transmembrane helix</keyword>
<dbReference type="RefSeq" id="WP_035984287.1">
    <property type="nucleotide sequence ID" value="NZ_CP021074.1"/>
</dbReference>
<reference evidence="2" key="1">
    <citation type="submission" date="2022-06" db="EMBL/GenBank/DDBJ databases">
        <title>Draft genome sequence of Burkholderia glumae strain GR20004 isolated from rice panicle showing bacterial panicle blight.</title>
        <authorList>
            <person name="Choi S.Y."/>
            <person name="Lee Y.H."/>
        </authorList>
    </citation>
    <scope>NUCLEOTIDE SEQUENCE</scope>
    <source>
        <strain evidence="2">GR20004</strain>
    </source>
</reference>